<dbReference type="InterPro" id="IPR032466">
    <property type="entry name" value="Metal_Hydrolase"/>
</dbReference>
<evidence type="ECO:0000313" key="3">
    <source>
        <dbReference type="EMBL" id="AXI76302.1"/>
    </source>
</evidence>
<dbReference type="Proteomes" id="UP000249340">
    <property type="component" value="Chromosome"/>
</dbReference>
<proteinExistence type="predicted"/>
<dbReference type="PANTHER" id="PTHR21240:SF28">
    <property type="entry name" value="ISO-OROTATE DECARBOXYLASE (EUROFUNG)"/>
    <property type="match status" value="1"/>
</dbReference>
<accession>A0A345SRE7</accession>
<dbReference type="AlphaFoldDB" id="A0A345SRE7"/>
<sequence>MLPKDAQIISVDDHVIEHPRVWLDRLPSKYAEVAPRITRLPDGNDAWIYEGEVAGNFALNAVVGKSPKDYGLDPRSYDDMLPGCHDIQERLKDMDTEGVWAQLCFPNMGGFAGSVFARSKDKALANECVKAYNDFILDEWCASAPERQIPLMMTPYWDVEATVAEVRRTAAKGAKSFTFPELPDRLGLPSWHSDHWDPVLAAVTEAGLPLSLHFGSGGSPQASPEAQSSNFTVAISLFGLNSMSATAELLLSPVFHKFPDLKIALSEGGIGWMPYMIERIDYVWERHRWYNQVNRDVRPSELFRDHLFGCFISDNAGIHSRHLIGVDNIMFESDYPHSDSNWPHTRKILESALAEVPDEEAHKMVEWNARKLYNFPRTEPAAG</sequence>
<evidence type="ECO:0000313" key="4">
    <source>
        <dbReference type="Proteomes" id="UP000249340"/>
    </source>
</evidence>
<reference evidence="4" key="1">
    <citation type="submission" date="2018-07" db="EMBL/GenBank/DDBJ databases">
        <title>Streptacidiphilus bronchialis DSM 106435 chromosome.</title>
        <authorList>
            <person name="Batra D."/>
            <person name="Gulvik C.A."/>
        </authorList>
    </citation>
    <scope>NUCLEOTIDE SEQUENCE [LARGE SCALE GENOMIC DNA]</scope>
    <source>
        <strain evidence="4">DSM 106435</strain>
    </source>
</reference>
<dbReference type="EMBL" id="CP031264">
    <property type="protein sequence ID" value="AXI76302.1"/>
    <property type="molecule type" value="Genomic_DNA"/>
</dbReference>
<dbReference type="RefSeq" id="WP_111489128.1">
    <property type="nucleotide sequence ID" value="NZ_CP031264.1"/>
</dbReference>
<keyword evidence="4" id="KW-1185">Reference proteome</keyword>
<dbReference type="OrthoDB" id="8673349at2"/>
<dbReference type="KEGG" id="stri:C7M71_001210"/>
<protein>
    <submittedName>
        <fullName evidence="3">Amidohydrolase</fullName>
    </submittedName>
</protein>
<dbReference type="GO" id="GO:0016831">
    <property type="term" value="F:carboxy-lyase activity"/>
    <property type="evidence" value="ECO:0007669"/>
    <property type="project" value="InterPro"/>
</dbReference>
<evidence type="ECO:0000259" key="2">
    <source>
        <dbReference type="Pfam" id="PF04909"/>
    </source>
</evidence>
<keyword evidence="1" id="KW-0456">Lyase</keyword>
<dbReference type="SUPFAM" id="SSF51556">
    <property type="entry name" value="Metallo-dependent hydrolases"/>
    <property type="match status" value="1"/>
</dbReference>
<dbReference type="PANTHER" id="PTHR21240">
    <property type="entry name" value="2-AMINO-3-CARBOXYLMUCONATE-6-SEMIALDEHYDE DECARBOXYLASE"/>
    <property type="match status" value="1"/>
</dbReference>
<organism evidence="3 4">
    <name type="scientific">Peterkaempfera bronchialis</name>
    <dbReference type="NCBI Taxonomy" id="2126346"/>
    <lineage>
        <taxon>Bacteria</taxon>
        <taxon>Bacillati</taxon>
        <taxon>Actinomycetota</taxon>
        <taxon>Actinomycetes</taxon>
        <taxon>Kitasatosporales</taxon>
        <taxon>Streptomycetaceae</taxon>
        <taxon>Peterkaempfera</taxon>
    </lineage>
</organism>
<evidence type="ECO:0000256" key="1">
    <source>
        <dbReference type="ARBA" id="ARBA00023239"/>
    </source>
</evidence>
<dbReference type="GO" id="GO:0019748">
    <property type="term" value="P:secondary metabolic process"/>
    <property type="evidence" value="ECO:0007669"/>
    <property type="project" value="TreeGrafter"/>
</dbReference>
<dbReference type="GO" id="GO:0005737">
    <property type="term" value="C:cytoplasm"/>
    <property type="evidence" value="ECO:0007669"/>
    <property type="project" value="TreeGrafter"/>
</dbReference>
<dbReference type="Gene3D" id="3.20.20.140">
    <property type="entry name" value="Metal-dependent hydrolases"/>
    <property type="match status" value="1"/>
</dbReference>
<name>A0A345SRE7_9ACTN</name>
<dbReference type="InterPro" id="IPR032465">
    <property type="entry name" value="ACMSD"/>
</dbReference>
<dbReference type="InterPro" id="IPR006680">
    <property type="entry name" value="Amidohydro-rel"/>
</dbReference>
<keyword evidence="3" id="KW-0378">Hydrolase</keyword>
<dbReference type="GO" id="GO:0016787">
    <property type="term" value="F:hydrolase activity"/>
    <property type="evidence" value="ECO:0007669"/>
    <property type="project" value="UniProtKB-KW"/>
</dbReference>
<feature type="domain" description="Amidohydrolase-related" evidence="2">
    <location>
        <begin position="79"/>
        <end position="375"/>
    </location>
</feature>
<gene>
    <name evidence="3" type="ORF">C7M71_001210</name>
</gene>
<dbReference type="Pfam" id="PF04909">
    <property type="entry name" value="Amidohydro_2"/>
    <property type="match status" value="1"/>
</dbReference>